<comment type="cofactor">
    <cofactor evidence="1">
        <name>pyridoxal 5'-phosphate</name>
        <dbReference type="ChEBI" id="CHEBI:597326"/>
    </cofactor>
</comment>
<dbReference type="EMBL" id="JBHTMU010000015">
    <property type="protein sequence ID" value="MFD1342740.1"/>
    <property type="molecule type" value="Genomic_DNA"/>
</dbReference>
<keyword evidence="5" id="KW-0808">Transferase</keyword>
<evidence type="ECO:0000313" key="5">
    <source>
        <dbReference type="EMBL" id="MFD1342740.1"/>
    </source>
</evidence>
<keyword evidence="5" id="KW-0032">Aminotransferase</keyword>
<dbReference type="Gene3D" id="3.40.640.10">
    <property type="entry name" value="Type I PLP-dependent aspartate aminotransferase-like (Major domain)"/>
    <property type="match status" value="1"/>
</dbReference>
<organism evidence="5 6">
    <name type="scientific">Litorisediminicola beolgyonensis</name>
    <dbReference type="NCBI Taxonomy" id="1173614"/>
    <lineage>
        <taxon>Bacteria</taxon>
        <taxon>Pseudomonadati</taxon>
        <taxon>Pseudomonadota</taxon>
        <taxon>Alphaproteobacteria</taxon>
        <taxon>Rhodobacterales</taxon>
        <taxon>Paracoccaceae</taxon>
        <taxon>Litorisediminicola</taxon>
    </lineage>
</organism>
<keyword evidence="3 4" id="KW-0663">Pyridoxal phosphate</keyword>
<dbReference type="SUPFAM" id="SSF53383">
    <property type="entry name" value="PLP-dependent transferases"/>
    <property type="match status" value="1"/>
</dbReference>
<dbReference type="CDD" id="cd00610">
    <property type="entry name" value="OAT_like"/>
    <property type="match status" value="1"/>
</dbReference>
<dbReference type="InterPro" id="IPR005814">
    <property type="entry name" value="Aminotrans_3"/>
</dbReference>
<evidence type="ECO:0000256" key="3">
    <source>
        <dbReference type="ARBA" id="ARBA00022898"/>
    </source>
</evidence>
<dbReference type="InterPro" id="IPR015424">
    <property type="entry name" value="PyrdxlP-dep_Trfase"/>
</dbReference>
<proteinExistence type="inferred from homology"/>
<comment type="caution">
    <text evidence="5">The sequence shown here is derived from an EMBL/GenBank/DDBJ whole genome shotgun (WGS) entry which is preliminary data.</text>
</comment>
<reference evidence="6" key="1">
    <citation type="journal article" date="2019" name="Int. J. Syst. Evol. Microbiol.">
        <title>The Global Catalogue of Microorganisms (GCM) 10K type strain sequencing project: providing services to taxonomists for standard genome sequencing and annotation.</title>
        <authorList>
            <consortium name="The Broad Institute Genomics Platform"/>
            <consortium name="The Broad Institute Genome Sequencing Center for Infectious Disease"/>
            <person name="Wu L."/>
            <person name="Ma J."/>
        </authorList>
    </citation>
    <scope>NUCLEOTIDE SEQUENCE [LARGE SCALE GENOMIC DNA]</scope>
    <source>
        <strain evidence="6">CCUG 62953</strain>
    </source>
</reference>
<comment type="similarity">
    <text evidence="2 4">Belongs to the class-III pyridoxal-phosphate-dependent aminotransferase family.</text>
</comment>
<evidence type="ECO:0000313" key="6">
    <source>
        <dbReference type="Proteomes" id="UP001597135"/>
    </source>
</evidence>
<protein>
    <submittedName>
        <fullName evidence="5">Aspartate aminotransferase family protein</fullName>
    </submittedName>
</protein>
<sequence length="467" mass="50691">MAQITNSMPTAEMQALDAAHHMHPFTHGADLGKKGARIITRADGVWLTDSEGHRILDGMAGLWCVNVGYGRQELVDAATRQMSELPFYNTFFQTSHLPAIKLAERLAQLAPGDLNHVFFAGSGSEANDTNLRMVRTYWELKGQPSKKAVISRWNAYHGSSVGSGSLGGMKGMHAQGGMPIPDIHHIDQPNWWAEGGDMSPEEFGLARARLLEEKILELGPENVAAFIAEPVQGAGGVIIPPETYWPEISRILKEYGILLIADEVICGFGRTGNWFGSQTMGIEPDIMTIAKGLSSGYLPIGGSIVSSEIAQVIGDAEFNHGYTYSGHPVAAAVALENLRILDEDGIVDAVRDRTGPYLQKKFKGLTEHPLVGEATIVGMMGSIALTPDKDSRAAFEAESGTVGYICRERCFANDLVMRHVGDRMIISPPLVISEAEIDTLIERAWTSLDECHAELKRQGLMKAARAA</sequence>
<accession>A0ABW3ZHV5</accession>
<dbReference type="InterPro" id="IPR015421">
    <property type="entry name" value="PyrdxlP-dep_Trfase_major"/>
</dbReference>
<dbReference type="Proteomes" id="UP001597135">
    <property type="component" value="Unassembled WGS sequence"/>
</dbReference>
<dbReference type="NCBIfam" id="NF005682">
    <property type="entry name" value="PRK07480.1"/>
    <property type="match status" value="1"/>
</dbReference>
<keyword evidence="6" id="KW-1185">Reference proteome</keyword>
<evidence type="ECO:0000256" key="4">
    <source>
        <dbReference type="RuleBase" id="RU003560"/>
    </source>
</evidence>
<evidence type="ECO:0000256" key="1">
    <source>
        <dbReference type="ARBA" id="ARBA00001933"/>
    </source>
</evidence>
<gene>
    <name evidence="5" type="ORF">ACFQ4E_09945</name>
</gene>
<dbReference type="InterPro" id="IPR049704">
    <property type="entry name" value="Aminotrans_3_PPA_site"/>
</dbReference>
<dbReference type="RefSeq" id="WP_386803084.1">
    <property type="nucleotide sequence ID" value="NZ_JBHTMU010000015.1"/>
</dbReference>
<dbReference type="PROSITE" id="PS00600">
    <property type="entry name" value="AA_TRANSFER_CLASS_3"/>
    <property type="match status" value="1"/>
</dbReference>
<evidence type="ECO:0000256" key="2">
    <source>
        <dbReference type="ARBA" id="ARBA00008954"/>
    </source>
</evidence>
<dbReference type="GO" id="GO:0008483">
    <property type="term" value="F:transaminase activity"/>
    <property type="evidence" value="ECO:0007669"/>
    <property type="project" value="UniProtKB-KW"/>
</dbReference>
<dbReference type="PANTHER" id="PTHR43094">
    <property type="entry name" value="AMINOTRANSFERASE"/>
    <property type="match status" value="1"/>
</dbReference>
<dbReference type="PIRSF" id="PIRSF000521">
    <property type="entry name" value="Transaminase_4ab_Lys_Orn"/>
    <property type="match status" value="1"/>
</dbReference>
<dbReference type="PANTHER" id="PTHR43094:SF1">
    <property type="entry name" value="AMINOTRANSFERASE CLASS-III"/>
    <property type="match status" value="1"/>
</dbReference>
<name>A0ABW3ZHV5_9RHOB</name>
<dbReference type="Pfam" id="PF00202">
    <property type="entry name" value="Aminotran_3"/>
    <property type="match status" value="1"/>
</dbReference>
<dbReference type="InterPro" id="IPR015422">
    <property type="entry name" value="PyrdxlP-dep_Trfase_small"/>
</dbReference>
<dbReference type="Gene3D" id="3.90.1150.10">
    <property type="entry name" value="Aspartate Aminotransferase, domain 1"/>
    <property type="match status" value="1"/>
</dbReference>